<dbReference type="OrthoDB" id="1739260at2759"/>
<comment type="caution">
    <text evidence="2">The sequence shown here is derived from an EMBL/GenBank/DDBJ whole genome shotgun (WGS) entry which is preliminary data.</text>
</comment>
<protein>
    <submittedName>
        <fullName evidence="2">Uncharacterized protein</fullName>
    </submittedName>
</protein>
<gene>
    <name evidence="2" type="ORF">FNV43_RR08336</name>
</gene>
<dbReference type="AlphaFoldDB" id="A0A8K0HHL5"/>
<proteinExistence type="predicted"/>
<reference evidence="2" key="1">
    <citation type="submission" date="2020-03" db="EMBL/GenBank/DDBJ databases">
        <title>A high-quality chromosome-level genome assembly of a woody plant with both climbing and erect habits, Rhamnella rubrinervis.</title>
        <authorList>
            <person name="Lu Z."/>
            <person name="Yang Y."/>
            <person name="Zhu X."/>
            <person name="Sun Y."/>
        </authorList>
    </citation>
    <scope>NUCLEOTIDE SEQUENCE</scope>
    <source>
        <strain evidence="2">BYM</strain>
        <tissue evidence="2">Leaf</tissue>
    </source>
</reference>
<dbReference type="EMBL" id="VOIH02000003">
    <property type="protein sequence ID" value="KAF3452238.1"/>
    <property type="molecule type" value="Genomic_DNA"/>
</dbReference>
<evidence type="ECO:0000313" key="2">
    <source>
        <dbReference type="EMBL" id="KAF3452238.1"/>
    </source>
</evidence>
<accession>A0A8K0HHL5</accession>
<keyword evidence="3" id="KW-1185">Reference proteome</keyword>
<name>A0A8K0HHL5_9ROSA</name>
<sequence>MLKVACLPSHPLEKRVARKKRRGSEAVYEALLPPPPPVVVQMYKVDRSLADPLLPVRVAPEVNLGPQRKAPHLSLVRLSGSVRGDERQRKGSGGFMIGERGGGTTRRIHIRNRQHEHKRNLELRIETKRTTSILGAEVYEEWLFGPFRPVVRTSSFHVEDTGSIPVRDSLSRVRSEVKVLPGWCTRARRIPTPSLAREGGTSRKMVVRLCARRVLVLFPSIAWLGSLCKEGKASVQAMPSCLCSWPCLLSAEVRKVGSASLVDKDLVVAEDLALRLPLLARCASRRLPPILGCVIALSLVVGAILKEFRAKGWSFIPTPSSLSSVVRLESSLS</sequence>
<dbReference type="Proteomes" id="UP000796880">
    <property type="component" value="Unassembled WGS sequence"/>
</dbReference>
<feature type="compositionally biased region" description="Gly residues" evidence="1">
    <location>
        <begin position="91"/>
        <end position="102"/>
    </location>
</feature>
<feature type="region of interest" description="Disordered" evidence="1">
    <location>
        <begin position="81"/>
        <end position="102"/>
    </location>
</feature>
<evidence type="ECO:0000256" key="1">
    <source>
        <dbReference type="SAM" id="MobiDB-lite"/>
    </source>
</evidence>
<organism evidence="2 3">
    <name type="scientific">Rhamnella rubrinervis</name>
    <dbReference type="NCBI Taxonomy" id="2594499"/>
    <lineage>
        <taxon>Eukaryota</taxon>
        <taxon>Viridiplantae</taxon>
        <taxon>Streptophyta</taxon>
        <taxon>Embryophyta</taxon>
        <taxon>Tracheophyta</taxon>
        <taxon>Spermatophyta</taxon>
        <taxon>Magnoliopsida</taxon>
        <taxon>eudicotyledons</taxon>
        <taxon>Gunneridae</taxon>
        <taxon>Pentapetalae</taxon>
        <taxon>rosids</taxon>
        <taxon>fabids</taxon>
        <taxon>Rosales</taxon>
        <taxon>Rhamnaceae</taxon>
        <taxon>rhamnoid group</taxon>
        <taxon>Rhamneae</taxon>
        <taxon>Rhamnella</taxon>
    </lineage>
</organism>
<evidence type="ECO:0000313" key="3">
    <source>
        <dbReference type="Proteomes" id="UP000796880"/>
    </source>
</evidence>